<protein>
    <recommendedName>
        <fullName evidence="3">DNA topoisomerase</fullName>
        <ecNumber evidence="3">5.6.2.1</ecNumber>
    </recommendedName>
    <alternativeName>
        <fullName evidence="10">Omega-protein</fullName>
    </alternativeName>
    <alternativeName>
        <fullName evidence="9">Relaxing enzyme</fullName>
    </alternativeName>
    <alternativeName>
        <fullName evidence="7">Swivelase</fullName>
    </alternativeName>
    <alternativeName>
        <fullName evidence="8">Untwisting enzyme</fullName>
    </alternativeName>
</protein>
<accession>S6EZC3</accession>
<evidence type="ECO:0000256" key="9">
    <source>
        <dbReference type="ARBA" id="ARBA00032235"/>
    </source>
</evidence>
<dbReference type="Gene3D" id="1.10.290.10">
    <property type="entry name" value="Topoisomerase I, domain 4"/>
    <property type="match status" value="1"/>
</dbReference>
<dbReference type="InterPro" id="IPR003602">
    <property type="entry name" value="Topo_IA_DNA-bd_dom"/>
</dbReference>
<dbReference type="SUPFAM" id="SSF56712">
    <property type="entry name" value="Prokaryotic type I DNA topoisomerase"/>
    <property type="match status" value="1"/>
</dbReference>
<dbReference type="GO" id="GO:0003677">
    <property type="term" value="F:DNA binding"/>
    <property type="evidence" value="ECO:0007669"/>
    <property type="project" value="UniProtKB-KW"/>
</dbReference>
<dbReference type="Proteomes" id="UP000015361">
    <property type="component" value="Unassembled WGS sequence"/>
</dbReference>
<keyword evidence="6 13" id="KW-0413">Isomerase</keyword>
<dbReference type="InterPro" id="IPR003601">
    <property type="entry name" value="Topo_IA_2"/>
</dbReference>
<keyword evidence="5" id="KW-0238">DNA-binding</keyword>
<dbReference type="EC" id="5.6.2.1" evidence="3"/>
<dbReference type="SMART" id="SM00437">
    <property type="entry name" value="TOP1Ac"/>
    <property type="match status" value="1"/>
</dbReference>
<evidence type="ECO:0000256" key="8">
    <source>
        <dbReference type="ARBA" id="ARBA00031985"/>
    </source>
</evidence>
<dbReference type="EMBL" id="CBLU010000013">
    <property type="protein sequence ID" value="CDG04718.1"/>
    <property type="molecule type" value="Genomic_DNA"/>
</dbReference>
<evidence type="ECO:0000256" key="6">
    <source>
        <dbReference type="ARBA" id="ARBA00023235"/>
    </source>
</evidence>
<comment type="similarity">
    <text evidence="2">Belongs to the type IA topoisomerase family.</text>
</comment>
<evidence type="ECO:0000256" key="10">
    <source>
        <dbReference type="ARBA" id="ARBA00032877"/>
    </source>
</evidence>
<dbReference type="PRINTS" id="PR00417">
    <property type="entry name" value="PRTPISMRASEI"/>
</dbReference>
<comment type="catalytic activity">
    <reaction evidence="1">
        <text>ATP-independent breakage of single-stranded DNA, followed by passage and rejoining.</text>
        <dbReference type="EC" id="5.6.2.1"/>
    </reaction>
</comment>
<dbReference type="CDD" id="cd03362">
    <property type="entry name" value="TOPRIM_TopoIA_TopoIII"/>
    <property type="match status" value="1"/>
</dbReference>
<dbReference type="SMART" id="SM00436">
    <property type="entry name" value="TOP1Bc"/>
    <property type="match status" value="1"/>
</dbReference>
<dbReference type="PANTHER" id="PTHR11390:SF21">
    <property type="entry name" value="DNA TOPOISOMERASE 3-ALPHA"/>
    <property type="match status" value="1"/>
</dbReference>
<evidence type="ECO:0000256" key="7">
    <source>
        <dbReference type="ARBA" id="ARBA00030003"/>
    </source>
</evidence>
<dbReference type="InterPro" id="IPR013824">
    <property type="entry name" value="Topo_IA_cen_sub1"/>
</dbReference>
<dbReference type="GO" id="GO:0006265">
    <property type="term" value="P:DNA topological change"/>
    <property type="evidence" value="ECO:0007669"/>
    <property type="project" value="InterPro"/>
</dbReference>
<evidence type="ECO:0000256" key="2">
    <source>
        <dbReference type="ARBA" id="ARBA00009446"/>
    </source>
</evidence>
<proteinExistence type="inferred from homology"/>
<dbReference type="InterPro" id="IPR013497">
    <property type="entry name" value="Topo_IA_cen"/>
</dbReference>
<evidence type="ECO:0000259" key="11">
    <source>
        <dbReference type="PROSITE" id="PS50880"/>
    </source>
</evidence>
<sequence>MASMIKRLIVAEKNSQASSYAQSLGKFSKSGASYIVSKLNLHIAPAAGHLLDIVNDIEPAYKEPLPYFPEEILYGFKPQGAKKSDRDNHLKTIKFLYNNLKKEIAWADEIIIGTDPDREGESIFYTLLNQFPEYRKKVKYRLWANSLTKDGIQKAYNHLRPAHETYNFFVEADARRTADWLVGVANLTPLVRSVLKTKGQLQEIKKTANKKGYEKLSVGRVKAPIMNLIIENDNKIAAHVPKDFWKIEVQDENGVIFTNEQVFGGDKNSLSESDAKQVLVSLSKNAKVIDVIKEVEDKKAPFLFNLTQLQAYMSQHHHFSSVQTLSVAESLYQKKVMSYPRTDSKLITEYEFAYLKVNLKKYQELLGRDFSPAYTEARKKYVNTDKVKEHYALIPTETLPVLSELSHDERLVYETVTTRMLMMFEKDQKLAVTKVTIDNGKEFSVSGTVILEEGWHSMALKSKKEKEPLPNYEKGQILKVENRIKAGKTQPPARLTESTMLKTVLVKYGIGTSATRASILAGLVRDGFVELDKKTGQYIPLEKARKTIRALEELGSQFANPEKTSEWEMTLKLIGEGKLEAHDFLEGIREEIRETVKGQVK</sequence>
<evidence type="ECO:0000313" key="14">
    <source>
        <dbReference type="Proteomes" id="UP000015361"/>
    </source>
</evidence>
<dbReference type="PANTHER" id="PTHR11390">
    <property type="entry name" value="PROKARYOTIC DNA TOPOISOMERASE"/>
    <property type="match status" value="1"/>
</dbReference>
<feature type="domain" description="Toprim" evidence="11">
    <location>
        <begin position="6"/>
        <end position="146"/>
    </location>
</feature>
<dbReference type="GO" id="GO:0003917">
    <property type="term" value="F:DNA topoisomerase type I (single strand cut, ATP-independent) activity"/>
    <property type="evidence" value="ECO:0007669"/>
    <property type="project" value="UniProtKB-EC"/>
</dbReference>
<dbReference type="InterPro" id="IPR023405">
    <property type="entry name" value="Topo_IA_core_domain"/>
</dbReference>
<name>S6EZC3_LACLL</name>
<dbReference type="GO" id="GO:0043597">
    <property type="term" value="C:cytoplasmic replication fork"/>
    <property type="evidence" value="ECO:0007669"/>
    <property type="project" value="TreeGrafter"/>
</dbReference>
<dbReference type="Gene3D" id="2.70.20.10">
    <property type="entry name" value="Topoisomerase I, domain 3"/>
    <property type="match status" value="1"/>
</dbReference>
<evidence type="ECO:0000256" key="3">
    <source>
        <dbReference type="ARBA" id="ARBA00012891"/>
    </source>
</evidence>
<dbReference type="GO" id="GO:0006281">
    <property type="term" value="P:DNA repair"/>
    <property type="evidence" value="ECO:0007669"/>
    <property type="project" value="TreeGrafter"/>
</dbReference>
<feature type="domain" description="Topo IA-type catalytic" evidence="12">
    <location>
        <begin position="165"/>
        <end position="596"/>
    </location>
</feature>
<reference evidence="13 14" key="1">
    <citation type="journal article" date="2013" name="Appl. Environ. Microbiol.">
        <title>The Carbohydrate Metabolism Signature of Lactococcus lactis Strain A12 Reveals Its Sourdough Ecosystem Origin.</title>
        <authorList>
            <person name="Passerini D."/>
            <person name="Coddeville M."/>
            <person name="Le Bourgeois P."/>
            <person name="Loubiere P."/>
            <person name="Ritzenthaler P."/>
            <person name="Fontagne-Faucher C."/>
            <person name="Daveran-Mingot M.L."/>
            <person name="Cocaign-Bousquet M."/>
        </authorList>
    </citation>
    <scope>NUCLEOTIDE SEQUENCE [LARGE SCALE GENOMIC DNA]</scope>
    <source>
        <strain evidence="13 14">A12</strain>
    </source>
</reference>
<evidence type="ECO:0000259" key="12">
    <source>
        <dbReference type="PROSITE" id="PS52039"/>
    </source>
</evidence>
<dbReference type="GO" id="GO:0006310">
    <property type="term" value="P:DNA recombination"/>
    <property type="evidence" value="ECO:0007669"/>
    <property type="project" value="TreeGrafter"/>
</dbReference>
<dbReference type="PROSITE" id="PS50880">
    <property type="entry name" value="TOPRIM"/>
    <property type="match status" value="1"/>
</dbReference>
<dbReference type="Gene3D" id="1.10.460.10">
    <property type="entry name" value="Topoisomerase I, domain 2"/>
    <property type="match status" value="1"/>
</dbReference>
<dbReference type="Gene3D" id="3.40.50.140">
    <property type="match status" value="1"/>
</dbReference>
<dbReference type="PROSITE" id="PS52039">
    <property type="entry name" value="TOPO_IA_2"/>
    <property type="match status" value="1"/>
</dbReference>
<dbReference type="Pfam" id="PF01751">
    <property type="entry name" value="Toprim"/>
    <property type="match status" value="1"/>
</dbReference>
<dbReference type="InterPro" id="IPR013826">
    <property type="entry name" value="Topo_IA_cen_sub3"/>
</dbReference>
<evidence type="ECO:0000256" key="1">
    <source>
        <dbReference type="ARBA" id="ARBA00000213"/>
    </source>
</evidence>
<dbReference type="InterPro" id="IPR034144">
    <property type="entry name" value="TOPRIM_TopoIII"/>
</dbReference>
<dbReference type="InterPro" id="IPR013825">
    <property type="entry name" value="Topo_IA_cen_sub2"/>
</dbReference>
<organism evidence="13 14">
    <name type="scientific">Lactococcus lactis subsp. lactis A12</name>
    <dbReference type="NCBI Taxonomy" id="1137134"/>
    <lineage>
        <taxon>Bacteria</taxon>
        <taxon>Bacillati</taxon>
        <taxon>Bacillota</taxon>
        <taxon>Bacilli</taxon>
        <taxon>Lactobacillales</taxon>
        <taxon>Streptococcaceae</taxon>
        <taxon>Lactococcus</taxon>
    </lineage>
</organism>
<evidence type="ECO:0000256" key="4">
    <source>
        <dbReference type="ARBA" id="ARBA00023029"/>
    </source>
</evidence>
<keyword evidence="4" id="KW-0799">Topoisomerase</keyword>
<dbReference type="AlphaFoldDB" id="S6EZC3"/>
<evidence type="ECO:0000256" key="5">
    <source>
        <dbReference type="ARBA" id="ARBA00023125"/>
    </source>
</evidence>
<dbReference type="SMART" id="SM00493">
    <property type="entry name" value="TOPRIM"/>
    <property type="match status" value="1"/>
</dbReference>
<dbReference type="InterPro" id="IPR006171">
    <property type="entry name" value="TOPRIM_dom"/>
</dbReference>
<gene>
    <name evidence="13" type="primary">topB</name>
    <name evidence="13" type="ORF">O9U_01380</name>
</gene>
<dbReference type="Pfam" id="PF01131">
    <property type="entry name" value="Topoisom_bac"/>
    <property type="match status" value="1"/>
</dbReference>
<comment type="caution">
    <text evidence="13">The sequence shown here is derived from an EMBL/GenBank/DDBJ whole genome shotgun (WGS) entry which is preliminary data.</text>
</comment>
<evidence type="ECO:0000313" key="13">
    <source>
        <dbReference type="EMBL" id="CDG04718.1"/>
    </source>
</evidence>
<dbReference type="InterPro" id="IPR000380">
    <property type="entry name" value="Topo_IA"/>
</dbReference>